<dbReference type="GO" id="GO:0005737">
    <property type="term" value="C:cytoplasm"/>
    <property type="evidence" value="ECO:0007669"/>
    <property type="project" value="UniProtKB-SubCell"/>
</dbReference>
<dbReference type="EMBL" id="MLBF01000006">
    <property type="protein sequence ID" value="OLN32858.1"/>
    <property type="molecule type" value="Genomic_DNA"/>
</dbReference>
<dbReference type="Gene3D" id="1.10.150.870">
    <property type="match status" value="1"/>
</dbReference>
<keyword evidence="13" id="KW-1185">Reference proteome</keyword>
<dbReference type="Pfam" id="PF17657">
    <property type="entry name" value="DNA_pol3_finger"/>
    <property type="match status" value="1"/>
</dbReference>
<keyword evidence="5" id="KW-0808">Transferase</keyword>
<dbReference type="OrthoDB" id="9803237at2"/>
<dbReference type="EC" id="2.7.7.7" evidence="3"/>
<dbReference type="STRING" id="1888891.DSOL_1304"/>
<dbReference type="Pfam" id="PF14579">
    <property type="entry name" value="HHH_6"/>
    <property type="match status" value="1"/>
</dbReference>
<dbReference type="PANTHER" id="PTHR32294:SF0">
    <property type="entry name" value="DNA POLYMERASE III SUBUNIT ALPHA"/>
    <property type="match status" value="1"/>
</dbReference>
<evidence type="ECO:0000256" key="8">
    <source>
        <dbReference type="ARBA" id="ARBA00022932"/>
    </source>
</evidence>
<evidence type="ECO:0000313" key="13">
    <source>
        <dbReference type="Proteomes" id="UP000186102"/>
    </source>
</evidence>
<comment type="catalytic activity">
    <reaction evidence="10">
        <text>DNA(n) + a 2'-deoxyribonucleoside 5'-triphosphate = DNA(n+1) + diphosphate</text>
        <dbReference type="Rhea" id="RHEA:22508"/>
        <dbReference type="Rhea" id="RHEA-COMP:17339"/>
        <dbReference type="Rhea" id="RHEA-COMP:17340"/>
        <dbReference type="ChEBI" id="CHEBI:33019"/>
        <dbReference type="ChEBI" id="CHEBI:61560"/>
        <dbReference type="ChEBI" id="CHEBI:173112"/>
        <dbReference type="EC" id="2.7.7.7"/>
    </reaction>
</comment>
<dbReference type="GO" id="GO:0003887">
    <property type="term" value="F:DNA-directed DNA polymerase activity"/>
    <property type="evidence" value="ECO:0007669"/>
    <property type="project" value="UniProtKB-KW"/>
</dbReference>
<evidence type="ECO:0000259" key="11">
    <source>
        <dbReference type="SMART" id="SM00481"/>
    </source>
</evidence>
<dbReference type="GO" id="GO:0008408">
    <property type="term" value="F:3'-5' exonuclease activity"/>
    <property type="evidence" value="ECO:0007669"/>
    <property type="project" value="InterPro"/>
</dbReference>
<comment type="caution">
    <text evidence="12">The sequence shown here is derived from an EMBL/GenBank/DDBJ whole genome shotgun (WGS) entry which is preliminary data.</text>
</comment>
<dbReference type="InterPro" id="IPR004805">
    <property type="entry name" value="DnaE2/DnaE/PolC"/>
</dbReference>
<dbReference type="CDD" id="cd04485">
    <property type="entry name" value="DnaE_OBF"/>
    <property type="match status" value="1"/>
</dbReference>
<comment type="subcellular location">
    <subcellularLocation>
        <location evidence="1">Cytoplasm</location>
    </subcellularLocation>
</comment>
<dbReference type="Proteomes" id="UP000186102">
    <property type="component" value="Unassembled WGS sequence"/>
</dbReference>
<gene>
    <name evidence="12" type="ORF">DSOL_1304</name>
</gene>
<sequence>MIEETNNNPYGFVHLHNHTEFSLLDGAARIKNLVKRAVELKMSSLAITDHGVMYGVIDFYKACRKEGIKPIIGCEVYVAPRKRTDRTPGKDDTNHHLVLLAENEEGYRNLIRLVSMAHIEGFYYKPRVDKEILRNHAKGIIALSACLAGEVADYLLHDQLEMAVQSALDYVEIFGKGNFFLEIQDHGLDEQRKVMAGMWQVHERTGIPMVATNDVHYVNREDAFVQDALLCIQTGKTLADTARMRFSSQEFFLKSVQDMSLLFGEHPEVLKNTGLIAERCQFDFHFGENLLPVFEIPAGYTLDAYLEKECRETFPRFYPQMTEVERERLEYELGVIFQTGFSGYFLIVADFCRFARENGVAVGPGRGSAAASMVAYLLGITSVEPLRFDLLFERFLNPERISMPDIDIDFDPDGRERVIRYVTEKYGADKVCQIITFGTMGAKAAIRDGGRVLAMPLARVDKVAKAIPSDLGMTLEKALSVSPDLARMVEGDEEIKRLYTLARSLEGMTRHASTHAAGVVISKEALVNYLPLQRTSEDFVMTQFPMKAVEEIGLLKMDFLGLRNLTILQEAVRQIEETKGSKLDLQTLPLDDLQTYTLLASGNSTGIFQLESGGMRAILKDLKPTCFEDIIAVLALYRPGPMEQIPEFIRRKHGSKITYLHPKLEPILKSTYGIIVYQEQVMQIARDLGGYSLGRADLLRRAMGKKKKEIMEEERKNFIEGLQDEDGKWIIPGALRIGLTRRDAEEIFDLMAKFAEYGFNKGHATAYAVISYQTAYLKANYPIEFMAALLSTVMGSSDKISFYIQDAKQSGIHVLPPDVQYSQVGFSIEERVIRFGLGAIRNVGVNVVEKILDARKEGPFKSLYDFCMRVDQKVLNRRVLESLVRSGAFGSFCSRAQAMAVLDQVLDTAQRRQKDRLSGQFSLFDLDEELDEGIILPQLPDFQEREILEMEKEYLGLYLSGHPLSSVLPQLQPFLSSDILTCLESEEERKVALGGLVTGFRQNVTKKGEMMASFVLEDLTGEIEVLIFPRIYAQTRNLGNDQVLVVVGNYIVRDEERKIFAEKITKLVDLKPSGQNNKIAGTTTPKSVSSIVTGRRLFLRFSNEKSDLMPTVLSILERFPGSQPVYFYFEDNQKVIEGKRELWVNDEEELKKELQEAMDQRNVVWKSAKNFA</sequence>
<dbReference type="Gene3D" id="3.20.20.140">
    <property type="entry name" value="Metal-dependent hydrolases"/>
    <property type="match status" value="1"/>
</dbReference>
<protein>
    <recommendedName>
        <fullName evidence="4">DNA polymerase III subunit alpha</fullName>
        <ecNumber evidence="3">2.7.7.7</ecNumber>
    </recommendedName>
</protein>
<evidence type="ECO:0000256" key="10">
    <source>
        <dbReference type="ARBA" id="ARBA00049244"/>
    </source>
</evidence>
<dbReference type="InterPro" id="IPR029460">
    <property type="entry name" value="DNAPol_HHH"/>
</dbReference>
<reference evidence="12 13" key="1">
    <citation type="submission" date="2016-09" db="EMBL/GenBank/DDBJ databases">
        <title>Complete genome of Desulfosporosinus sp. OL.</title>
        <authorList>
            <person name="Mardanov A."/>
            <person name="Beletsky A."/>
            <person name="Panova A."/>
            <person name="Karnachuk O."/>
            <person name="Ravin N."/>
        </authorList>
    </citation>
    <scope>NUCLEOTIDE SEQUENCE [LARGE SCALE GENOMIC DNA]</scope>
    <source>
        <strain evidence="12 13">OL</strain>
    </source>
</reference>
<evidence type="ECO:0000256" key="2">
    <source>
        <dbReference type="ARBA" id="ARBA00009496"/>
    </source>
</evidence>
<dbReference type="InterPro" id="IPR040982">
    <property type="entry name" value="DNA_pol3_finger"/>
</dbReference>
<dbReference type="NCBIfam" id="NF004226">
    <property type="entry name" value="PRK05673.1"/>
    <property type="match status" value="1"/>
</dbReference>
<name>A0A1Q8QZR2_9FIRM</name>
<dbReference type="InterPro" id="IPR004013">
    <property type="entry name" value="PHP_dom"/>
</dbReference>
<dbReference type="SMART" id="SM00481">
    <property type="entry name" value="POLIIIAc"/>
    <property type="match status" value="1"/>
</dbReference>
<dbReference type="CDD" id="cd12113">
    <property type="entry name" value="PHP_PolIIIA_DnaE3"/>
    <property type="match status" value="1"/>
</dbReference>
<dbReference type="SUPFAM" id="SSF160975">
    <property type="entry name" value="AF1531-like"/>
    <property type="match status" value="1"/>
</dbReference>
<evidence type="ECO:0000313" key="12">
    <source>
        <dbReference type="EMBL" id="OLN32858.1"/>
    </source>
</evidence>
<accession>A0A1Q8QZR2</accession>
<dbReference type="InterPro" id="IPR003141">
    <property type="entry name" value="Pol/His_phosphatase_N"/>
</dbReference>
<evidence type="ECO:0000256" key="5">
    <source>
        <dbReference type="ARBA" id="ARBA00022679"/>
    </source>
</evidence>
<keyword evidence="6" id="KW-0548">Nucleotidyltransferase</keyword>
<dbReference type="NCBIfam" id="TIGR00594">
    <property type="entry name" value="polc"/>
    <property type="match status" value="1"/>
</dbReference>
<keyword evidence="7" id="KW-0235">DNA replication</keyword>
<dbReference type="InterPro" id="IPR004365">
    <property type="entry name" value="NA-bd_OB_tRNA"/>
</dbReference>
<proteinExistence type="inferred from homology"/>
<evidence type="ECO:0000256" key="3">
    <source>
        <dbReference type="ARBA" id="ARBA00012417"/>
    </source>
</evidence>
<evidence type="ECO:0000256" key="7">
    <source>
        <dbReference type="ARBA" id="ARBA00022705"/>
    </source>
</evidence>
<dbReference type="PANTHER" id="PTHR32294">
    <property type="entry name" value="DNA POLYMERASE III SUBUNIT ALPHA"/>
    <property type="match status" value="1"/>
</dbReference>
<feature type="domain" description="Polymerase/histidinol phosphatase N-terminal" evidence="11">
    <location>
        <begin position="13"/>
        <end position="80"/>
    </location>
</feature>
<dbReference type="Pfam" id="PF01336">
    <property type="entry name" value="tRNA_anti-codon"/>
    <property type="match status" value="1"/>
</dbReference>
<evidence type="ECO:0000256" key="6">
    <source>
        <dbReference type="ARBA" id="ARBA00022695"/>
    </source>
</evidence>
<dbReference type="Gene3D" id="1.10.10.1600">
    <property type="entry name" value="Bacterial DNA polymerase III alpha subunit, thumb domain"/>
    <property type="match status" value="1"/>
</dbReference>
<dbReference type="GO" id="GO:0003676">
    <property type="term" value="F:nucleic acid binding"/>
    <property type="evidence" value="ECO:0007669"/>
    <property type="project" value="InterPro"/>
</dbReference>
<dbReference type="RefSeq" id="WP_075364038.1">
    <property type="nucleotide sequence ID" value="NZ_MLBF01000006.1"/>
</dbReference>
<dbReference type="AlphaFoldDB" id="A0A1Q8QZR2"/>
<organism evidence="12 13">
    <name type="scientific">Desulfosporosinus metallidurans</name>
    <dbReference type="NCBI Taxonomy" id="1888891"/>
    <lineage>
        <taxon>Bacteria</taxon>
        <taxon>Bacillati</taxon>
        <taxon>Bacillota</taxon>
        <taxon>Clostridia</taxon>
        <taxon>Eubacteriales</taxon>
        <taxon>Desulfitobacteriaceae</taxon>
        <taxon>Desulfosporosinus</taxon>
    </lineage>
</organism>
<dbReference type="InterPro" id="IPR041931">
    <property type="entry name" value="DNA_pol3_alpha_thumb_dom"/>
</dbReference>
<dbReference type="SUPFAM" id="SSF89550">
    <property type="entry name" value="PHP domain-like"/>
    <property type="match status" value="1"/>
</dbReference>
<evidence type="ECO:0000256" key="1">
    <source>
        <dbReference type="ARBA" id="ARBA00004496"/>
    </source>
</evidence>
<dbReference type="GO" id="GO:0006260">
    <property type="term" value="P:DNA replication"/>
    <property type="evidence" value="ECO:0007669"/>
    <property type="project" value="UniProtKB-KW"/>
</dbReference>
<keyword evidence="8" id="KW-0239">DNA-directed DNA polymerase</keyword>
<dbReference type="Pfam" id="PF02811">
    <property type="entry name" value="PHP"/>
    <property type="match status" value="1"/>
</dbReference>
<dbReference type="InterPro" id="IPR011708">
    <property type="entry name" value="DNA_pol3_alpha_NTPase_dom"/>
</dbReference>
<comment type="similarity">
    <text evidence="2">Belongs to the DNA polymerase type-C family. DnaE subfamily.</text>
</comment>
<evidence type="ECO:0000256" key="9">
    <source>
        <dbReference type="ARBA" id="ARBA00025611"/>
    </source>
</evidence>
<evidence type="ECO:0000256" key="4">
    <source>
        <dbReference type="ARBA" id="ARBA00019114"/>
    </source>
</evidence>
<dbReference type="Pfam" id="PF07733">
    <property type="entry name" value="DNA_pol3_alpha"/>
    <property type="match status" value="1"/>
</dbReference>
<dbReference type="NCBIfam" id="NF005298">
    <property type="entry name" value="PRK06826.1"/>
    <property type="match status" value="1"/>
</dbReference>
<comment type="function">
    <text evidence="9">DNA polymerase III is a complex, multichain enzyme responsible for most of the replicative synthesis in bacteria. This DNA polymerase also exhibits 3' to 5' exonuclease activity. The alpha chain is the DNA polymerase.</text>
</comment>
<dbReference type="InterPro" id="IPR016195">
    <property type="entry name" value="Pol/histidinol_Pase-like"/>
</dbReference>